<keyword evidence="2" id="KW-1003">Cell membrane</keyword>
<evidence type="ECO:0000313" key="10">
    <source>
        <dbReference type="Proteomes" id="UP000545606"/>
    </source>
</evidence>
<dbReference type="NCBIfam" id="NF010061">
    <property type="entry name" value="PRK13538.1"/>
    <property type="match status" value="1"/>
</dbReference>
<dbReference type="Pfam" id="PF00005">
    <property type="entry name" value="ABC_tran"/>
    <property type="match status" value="1"/>
</dbReference>
<dbReference type="GO" id="GO:0005524">
    <property type="term" value="F:ATP binding"/>
    <property type="evidence" value="ECO:0007669"/>
    <property type="project" value="UniProtKB-KW"/>
</dbReference>
<dbReference type="InterPro" id="IPR005895">
    <property type="entry name" value="ABC_transptr_haem_export_CcmA"/>
</dbReference>
<proteinExistence type="predicted"/>
<comment type="caution">
    <text evidence="9">The sequence shown here is derived from an EMBL/GenBank/DDBJ whole genome shotgun (WGS) entry which is preliminary data.</text>
</comment>
<evidence type="ECO:0000259" key="8">
    <source>
        <dbReference type="PROSITE" id="PS50893"/>
    </source>
</evidence>
<dbReference type="Gene3D" id="3.40.50.300">
    <property type="entry name" value="P-loop containing nucleotide triphosphate hydrolases"/>
    <property type="match status" value="1"/>
</dbReference>
<dbReference type="PANTHER" id="PTHR43499:SF1">
    <property type="entry name" value="ABC TRANSPORTER I FAMILY MEMBER 1"/>
    <property type="match status" value="1"/>
</dbReference>
<keyword evidence="5" id="KW-0067">ATP-binding</keyword>
<dbReference type="InterPro" id="IPR027417">
    <property type="entry name" value="P-loop_NTPase"/>
</dbReference>
<dbReference type="GO" id="GO:0017004">
    <property type="term" value="P:cytochrome complex assembly"/>
    <property type="evidence" value="ECO:0007669"/>
    <property type="project" value="UniProtKB-KW"/>
</dbReference>
<dbReference type="EMBL" id="JACERN010000041">
    <property type="protein sequence ID" value="MBA4710143.1"/>
    <property type="molecule type" value="Genomic_DNA"/>
</dbReference>
<dbReference type="GO" id="GO:0016887">
    <property type="term" value="F:ATP hydrolysis activity"/>
    <property type="evidence" value="ECO:0007669"/>
    <property type="project" value="InterPro"/>
</dbReference>
<name>A0A838Y461_9NEIS</name>
<keyword evidence="3" id="KW-0547">Nucleotide-binding</keyword>
<keyword evidence="10" id="KW-1185">Reference proteome</keyword>
<evidence type="ECO:0000313" key="9">
    <source>
        <dbReference type="EMBL" id="MBA4710143.1"/>
    </source>
</evidence>
<dbReference type="PROSITE" id="PS50893">
    <property type="entry name" value="ABC_TRANSPORTER_2"/>
    <property type="match status" value="1"/>
</dbReference>
<evidence type="ECO:0000256" key="3">
    <source>
        <dbReference type="ARBA" id="ARBA00022741"/>
    </source>
</evidence>
<evidence type="ECO:0000256" key="6">
    <source>
        <dbReference type="ARBA" id="ARBA00022967"/>
    </source>
</evidence>
<dbReference type="Proteomes" id="UP000545606">
    <property type="component" value="Unassembled WGS sequence"/>
</dbReference>
<evidence type="ECO:0000256" key="4">
    <source>
        <dbReference type="ARBA" id="ARBA00022748"/>
    </source>
</evidence>
<protein>
    <submittedName>
        <fullName evidence="9">Cytochrome c biogenesis heme-transporting ATPase CcmA</fullName>
    </submittedName>
</protein>
<reference evidence="9 10" key="1">
    <citation type="submission" date="2020-07" db="EMBL/GenBank/DDBJ databases">
        <title>Draft genome sequence of violacein-producing bacteria and related species.</title>
        <authorList>
            <person name="Wilson H.S."/>
            <person name="De Leon M.E."/>
        </authorList>
    </citation>
    <scope>NUCLEOTIDE SEQUENCE [LARGE SCALE GENOMIC DNA]</scope>
    <source>
        <strain evidence="9 10">HSC-21Su07</strain>
    </source>
</reference>
<dbReference type="AlphaFoldDB" id="A0A838Y461"/>
<evidence type="ECO:0000256" key="5">
    <source>
        <dbReference type="ARBA" id="ARBA00022840"/>
    </source>
</evidence>
<keyword evidence="7" id="KW-0472">Membrane</keyword>
<keyword evidence="4" id="KW-0201">Cytochrome c-type biogenesis</keyword>
<gene>
    <name evidence="9" type="primary">ccmA</name>
    <name evidence="9" type="ORF">H2Z84_17375</name>
</gene>
<evidence type="ECO:0000256" key="2">
    <source>
        <dbReference type="ARBA" id="ARBA00022475"/>
    </source>
</evidence>
<dbReference type="PANTHER" id="PTHR43499">
    <property type="entry name" value="ABC TRANSPORTER I FAMILY MEMBER 1"/>
    <property type="match status" value="1"/>
</dbReference>
<dbReference type="SUPFAM" id="SSF52540">
    <property type="entry name" value="P-loop containing nucleoside triphosphate hydrolases"/>
    <property type="match status" value="1"/>
</dbReference>
<dbReference type="SMART" id="SM00382">
    <property type="entry name" value="AAA"/>
    <property type="match status" value="1"/>
</dbReference>
<keyword evidence="1" id="KW-0813">Transport</keyword>
<dbReference type="RefSeq" id="WP_181837064.1">
    <property type="nucleotide sequence ID" value="NZ_JACERN010000041.1"/>
</dbReference>
<evidence type="ECO:0000256" key="1">
    <source>
        <dbReference type="ARBA" id="ARBA00022448"/>
    </source>
</evidence>
<sequence length="206" mass="22232">MPMFEARQLSCRKGAHTLFRHLSLQLAAGDILHVRGHNGSGKTSLLRILAGLARAEHGSLWWQGVAQAADGAEQRQRVGWLGQRPGFKDALSAAENLADCQALHQQPPSAGAIRLLLQHWGLQASAAQASADLSQGQRQRLSLALLQLRAAPLWVLDEPFNALDEPGCTLLWDMLQQHVRHGGIAILSHHAALPACTAQLWLGSAA</sequence>
<dbReference type="InterPro" id="IPR003439">
    <property type="entry name" value="ABC_transporter-like_ATP-bd"/>
</dbReference>
<feature type="domain" description="ABC transporter" evidence="8">
    <location>
        <begin position="4"/>
        <end position="206"/>
    </location>
</feature>
<dbReference type="InterPro" id="IPR003593">
    <property type="entry name" value="AAA+_ATPase"/>
</dbReference>
<keyword evidence="6" id="KW-1278">Translocase</keyword>
<accession>A0A838Y461</accession>
<organism evidence="9 10">
    <name type="scientific">Aquitalea aquatica</name>
    <dbReference type="NCBI Taxonomy" id="3044273"/>
    <lineage>
        <taxon>Bacteria</taxon>
        <taxon>Pseudomonadati</taxon>
        <taxon>Pseudomonadota</taxon>
        <taxon>Betaproteobacteria</taxon>
        <taxon>Neisseriales</taxon>
        <taxon>Chromobacteriaceae</taxon>
        <taxon>Aquitalea</taxon>
    </lineage>
</organism>
<evidence type="ECO:0000256" key="7">
    <source>
        <dbReference type="ARBA" id="ARBA00023136"/>
    </source>
</evidence>
<dbReference type="GO" id="GO:0022857">
    <property type="term" value="F:transmembrane transporter activity"/>
    <property type="evidence" value="ECO:0007669"/>
    <property type="project" value="InterPro"/>
</dbReference>
<dbReference type="NCBIfam" id="TIGR01189">
    <property type="entry name" value="ccmA"/>
    <property type="match status" value="1"/>
</dbReference>